<dbReference type="Gene3D" id="3.40.390.10">
    <property type="entry name" value="Collagenase (Catalytic Domain)"/>
    <property type="match status" value="1"/>
</dbReference>
<accession>A0A7M2YYN5</accession>
<evidence type="ECO:0000313" key="3">
    <source>
        <dbReference type="Proteomes" id="UP000254134"/>
    </source>
</evidence>
<reference evidence="2 3" key="1">
    <citation type="submission" date="2018-07" db="EMBL/GenBank/DDBJ databases">
        <title>High-quality-draft genome sequence of Gaiella occulta.</title>
        <authorList>
            <person name="Severino R."/>
            <person name="Froufe H.J.C."/>
            <person name="Rainey F.A."/>
            <person name="Barroso C."/>
            <person name="Albuquerque L."/>
            <person name="Lobo-Da-Cunha A."/>
            <person name="Da Costa M.S."/>
            <person name="Egas C."/>
        </authorList>
    </citation>
    <scope>NUCLEOTIDE SEQUENCE [LARGE SCALE GENOMIC DNA]</scope>
    <source>
        <strain evidence="2 3">F2-233</strain>
    </source>
</reference>
<evidence type="ECO:0000256" key="1">
    <source>
        <dbReference type="SAM" id="SignalP"/>
    </source>
</evidence>
<feature type="chain" id="PRO_5038952537" evidence="1">
    <location>
        <begin position="21"/>
        <end position="241"/>
    </location>
</feature>
<dbReference type="RefSeq" id="WP_114795912.1">
    <property type="nucleotide sequence ID" value="NZ_QQZY01000003.1"/>
</dbReference>
<evidence type="ECO:0000313" key="2">
    <source>
        <dbReference type="EMBL" id="RDI74587.1"/>
    </source>
</evidence>
<dbReference type="SUPFAM" id="SSF55486">
    <property type="entry name" value="Metalloproteases ('zincins'), catalytic domain"/>
    <property type="match status" value="1"/>
</dbReference>
<dbReference type="OrthoDB" id="7594344at2"/>
<reference evidence="3" key="2">
    <citation type="journal article" date="2019" name="MicrobiologyOpen">
        <title>High-quality draft genome sequence of Gaiella occulta isolated from a 150 meter deep mineral water borehole and comparison with the genome sequences of other deep-branching lineages of the phylum Actinobacteria.</title>
        <authorList>
            <person name="Severino R."/>
            <person name="Froufe H.J.C."/>
            <person name="Barroso C."/>
            <person name="Albuquerque L."/>
            <person name="Lobo-da-Cunha A."/>
            <person name="da Costa M.S."/>
            <person name="Egas C."/>
        </authorList>
    </citation>
    <scope>NUCLEOTIDE SEQUENCE [LARGE SCALE GENOMIC DNA]</scope>
    <source>
        <strain evidence="3">F2-233</strain>
    </source>
</reference>
<dbReference type="InterPro" id="IPR024079">
    <property type="entry name" value="MetalloPept_cat_dom_sf"/>
</dbReference>
<proteinExistence type="predicted"/>
<protein>
    <submittedName>
        <fullName evidence="2">Pregnancy-associated plasma protein-A</fullName>
    </submittedName>
</protein>
<dbReference type="GO" id="GO:0008237">
    <property type="term" value="F:metallopeptidase activity"/>
    <property type="evidence" value="ECO:0007669"/>
    <property type="project" value="InterPro"/>
</dbReference>
<dbReference type="EMBL" id="QQZY01000003">
    <property type="protein sequence ID" value="RDI74587.1"/>
    <property type="molecule type" value="Genomic_DNA"/>
</dbReference>
<organism evidence="2 3">
    <name type="scientific">Gaiella occulta</name>
    <dbReference type="NCBI Taxonomy" id="1002870"/>
    <lineage>
        <taxon>Bacteria</taxon>
        <taxon>Bacillati</taxon>
        <taxon>Actinomycetota</taxon>
        <taxon>Thermoleophilia</taxon>
        <taxon>Gaiellales</taxon>
        <taxon>Gaiellaceae</taxon>
        <taxon>Gaiella</taxon>
    </lineage>
</organism>
<comment type="caution">
    <text evidence="2">The sequence shown here is derived from an EMBL/GenBank/DDBJ whole genome shotgun (WGS) entry which is preliminary data.</text>
</comment>
<keyword evidence="1" id="KW-0732">Signal</keyword>
<feature type="signal peptide" evidence="1">
    <location>
        <begin position="1"/>
        <end position="20"/>
    </location>
</feature>
<sequence length="241" mass="25525">MRKIGSVVAMLAVLVGVVAASAGATHSWGGYHWARTANPFALKLGDNVDANWDSYLATTSSGWSQSTVLDTPVVPGLTSGRKCRATLGRVEVCNAAYGKNGWLGLAQIWLSSGHISQGVAKMNDTYFNLAKYNTPDEKNHVMCQEVGHTLGLDHTSTDGSSQGTCMDYSTSPSSTAPNAHDYEELGIIYSHLDGSTTVGAVAPGKGGKPFAEANPRNGKVYVDDMGNGVMRVTFVYWADEG</sequence>
<gene>
    <name evidence="2" type="ORF">Gocc_1476</name>
</gene>
<keyword evidence="3" id="KW-1185">Reference proteome</keyword>
<dbReference type="Proteomes" id="UP000254134">
    <property type="component" value="Unassembled WGS sequence"/>
</dbReference>
<dbReference type="AlphaFoldDB" id="A0A7M2YYN5"/>
<name>A0A7M2YYN5_9ACTN</name>